<dbReference type="InterPro" id="IPR006176">
    <property type="entry name" value="3-OHacyl-CoA_DH_NAD-bd"/>
</dbReference>
<comment type="caution">
    <text evidence="6">The sequence shown here is derived from an EMBL/GenBank/DDBJ whole genome shotgun (WGS) entry which is preliminary data.</text>
</comment>
<protein>
    <submittedName>
        <fullName evidence="6">3-hydroxybutyryl-CoA dehydrogenase</fullName>
        <ecNumber evidence="6">1.1.1.157</ecNumber>
    </submittedName>
</protein>
<dbReference type="Pfam" id="PF00725">
    <property type="entry name" value="3HCDH"/>
    <property type="match status" value="1"/>
</dbReference>
<evidence type="ECO:0000256" key="1">
    <source>
        <dbReference type="ARBA" id="ARBA00005086"/>
    </source>
</evidence>
<evidence type="ECO:0000256" key="3">
    <source>
        <dbReference type="ARBA" id="ARBA00023002"/>
    </source>
</evidence>
<dbReference type="Gene3D" id="3.40.50.720">
    <property type="entry name" value="NAD(P)-binding Rossmann-like Domain"/>
    <property type="match status" value="1"/>
</dbReference>
<dbReference type="PIRSF" id="PIRSF000105">
    <property type="entry name" value="HCDH"/>
    <property type="match status" value="1"/>
</dbReference>
<dbReference type="InterPro" id="IPR022694">
    <property type="entry name" value="3-OHacyl-CoA_DH"/>
</dbReference>
<dbReference type="InterPro" id="IPR013328">
    <property type="entry name" value="6PGD_dom2"/>
</dbReference>
<feature type="domain" description="3-hydroxyacyl-CoA dehydrogenase NAD binding" evidence="5">
    <location>
        <begin position="6"/>
        <end position="180"/>
    </location>
</feature>
<dbReference type="Gene3D" id="1.10.1040.10">
    <property type="entry name" value="N-(1-d-carboxylethyl)-l-norvaline Dehydrogenase, domain 2"/>
    <property type="match status" value="1"/>
</dbReference>
<dbReference type="Pfam" id="PF02737">
    <property type="entry name" value="3HCDH_N"/>
    <property type="match status" value="1"/>
</dbReference>
<evidence type="ECO:0000259" key="5">
    <source>
        <dbReference type="Pfam" id="PF02737"/>
    </source>
</evidence>
<comment type="pathway">
    <text evidence="1">Lipid metabolism; butanoate metabolism.</text>
</comment>
<dbReference type="InterPro" id="IPR006108">
    <property type="entry name" value="3HC_DH_C"/>
</dbReference>
<name>A0ABU0CSA2_9BACI</name>
<dbReference type="Proteomes" id="UP001232445">
    <property type="component" value="Unassembled WGS sequence"/>
</dbReference>
<comment type="similarity">
    <text evidence="2">Belongs to the 3-hydroxyacyl-CoA dehydrogenase family.</text>
</comment>
<feature type="domain" description="3-hydroxyacyl-CoA dehydrogenase C-terminal" evidence="4">
    <location>
        <begin position="184"/>
        <end position="280"/>
    </location>
</feature>
<sequence>MKEGLIVVGAGTMGRGIAQFFLQSAIPVTLIDLSKDILAQASEEIEKRLFRLEEKGKLPEGFTNQQLRQLTCSSSLTGHRGKLVIEAVVENMEVKKKLFRQLAEAYDHSTIFASNTSSLSISEMASTIPFPERLLGMHFFNPAPIMPLVEVIEGMETDGGIVEQVIQLLADLGKTPVRAIDTPGFIVNRVARPYYNEALKIYGEKVASFEQIDRILRGAGFKMGPFELQDLIGIDINFATTCSLYEAFHQDPRFRPSPIQEQMVKSNRLGRKTGKGFYHYE</sequence>
<evidence type="ECO:0000313" key="7">
    <source>
        <dbReference type="Proteomes" id="UP001232445"/>
    </source>
</evidence>
<evidence type="ECO:0000256" key="2">
    <source>
        <dbReference type="ARBA" id="ARBA00009463"/>
    </source>
</evidence>
<dbReference type="GO" id="GO:0008691">
    <property type="term" value="F:3-hydroxybutyryl-CoA dehydrogenase activity"/>
    <property type="evidence" value="ECO:0007669"/>
    <property type="project" value="UniProtKB-EC"/>
</dbReference>
<dbReference type="EMBL" id="JAUSUQ010000005">
    <property type="protein sequence ID" value="MDQ0338973.1"/>
    <property type="molecule type" value="Genomic_DNA"/>
</dbReference>
<dbReference type="PANTHER" id="PTHR48075:SF5">
    <property type="entry name" value="3-HYDROXYBUTYRYL-COA DEHYDROGENASE"/>
    <property type="match status" value="1"/>
</dbReference>
<evidence type="ECO:0000313" key="6">
    <source>
        <dbReference type="EMBL" id="MDQ0338973.1"/>
    </source>
</evidence>
<proteinExistence type="inferred from homology"/>
<organism evidence="6 7">
    <name type="scientific">Caldalkalibacillus uzonensis</name>
    <dbReference type="NCBI Taxonomy" id="353224"/>
    <lineage>
        <taxon>Bacteria</taxon>
        <taxon>Bacillati</taxon>
        <taxon>Bacillota</taxon>
        <taxon>Bacilli</taxon>
        <taxon>Bacillales</taxon>
        <taxon>Bacillaceae</taxon>
        <taxon>Caldalkalibacillus</taxon>
    </lineage>
</organism>
<keyword evidence="3 6" id="KW-0560">Oxidoreductase</keyword>
<dbReference type="SUPFAM" id="SSF48179">
    <property type="entry name" value="6-phosphogluconate dehydrogenase C-terminal domain-like"/>
    <property type="match status" value="1"/>
</dbReference>
<dbReference type="EC" id="1.1.1.157" evidence="6"/>
<reference evidence="6 7" key="1">
    <citation type="submission" date="2023-07" db="EMBL/GenBank/DDBJ databases">
        <title>Genomic Encyclopedia of Type Strains, Phase IV (KMG-IV): sequencing the most valuable type-strain genomes for metagenomic binning, comparative biology and taxonomic classification.</title>
        <authorList>
            <person name="Goeker M."/>
        </authorList>
    </citation>
    <scope>NUCLEOTIDE SEQUENCE [LARGE SCALE GENOMIC DNA]</scope>
    <source>
        <strain evidence="6 7">DSM 17740</strain>
    </source>
</reference>
<dbReference type="SUPFAM" id="SSF51735">
    <property type="entry name" value="NAD(P)-binding Rossmann-fold domains"/>
    <property type="match status" value="1"/>
</dbReference>
<gene>
    <name evidence="6" type="ORF">J2S00_001759</name>
</gene>
<dbReference type="InterPro" id="IPR008927">
    <property type="entry name" value="6-PGluconate_DH-like_C_sf"/>
</dbReference>
<keyword evidence="7" id="KW-1185">Reference proteome</keyword>
<dbReference type="InterPro" id="IPR036291">
    <property type="entry name" value="NAD(P)-bd_dom_sf"/>
</dbReference>
<dbReference type="PANTHER" id="PTHR48075">
    <property type="entry name" value="3-HYDROXYACYL-COA DEHYDROGENASE FAMILY PROTEIN"/>
    <property type="match status" value="1"/>
</dbReference>
<evidence type="ECO:0000259" key="4">
    <source>
        <dbReference type="Pfam" id="PF00725"/>
    </source>
</evidence>
<accession>A0ABU0CSA2</accession>